<sequence length="164" mass="18092">MLVDQNDQALRIGPIHRSVAAVTLSDLSELSEQRGDSFEVLTDRERALSCWTDPDDDMAAFAVSDGQAWAVLRTKRTHEVDATVLHESLLPAWHVADQQVGYHHSLDQALNATSRQPGLVVAVRPPTLAQVMDAAARGLRMPRKSTSFSPKPRMGVVMRDLRDA</sequence>
<evidence type="ECO:0000313" key="2">
    <source>
        <dbReference type="Proteomes" id="UP000515947"/>
    </source>
</evidence>
<dbReference type="AlphaFoldDB" id="A0A7G9RAI7"/>
<name>A0A7G9RAI7_9ACTN</name>
<dbReference type="KEGG" id="nmes:H9L09_19540"/>
<dbReference type="Proteomes" id="UP000515947">
    <property type="component" value="Chromosome"/>
</dbReference>
<keyword evidence="2" id="KW-1185">Reference proteome</keyword>
<protein>
    <submittedName>
        <fullName evidence="1">DUF1015 family protein</fullName>
    </submittedName>
</protein>
<dbReference type="PANTHER" id="PTHR36454:SF1">
    <property type="entry name" value="DUF1015 DOMAIN-CONTAINING PROTEIN"/>
    <property type="match status" value="1"/>
</dbReference>
<accession>A0A7G9RAI7</accession>
<reference evidence="1 2" key="1">
    <citation type="submission" date="2020-08" db="EMBL/GenBank/DDBJ databases">
        <title>Genome sequence of Nocardioides mesophilus KACC 16243T.</title>
        <authorList>
            <person name="Hyun D.-W."/>
            <person name="Bae J.-W."/>
        </authorList>
    </citation>
    <scope>NUCLEOTIDE SEQUENCE [LARGE SCALE GENOMIC DNA]</scope>
    <source>
        <strain evidence="1 2">KACC 16243</strain>
    </source>
</reference>
<gene>
    <name evidence="1" type="ORF">H9L09_19540</name>
</gene>
<proteinExistence type="predicted"/>
<dbReference type="InterPro" id="IPR008323">
    <property type="entry name" value="UCP033563"/>
</dbReference>
<evidence type="ECO:0000313" key="1">
    <source>
        <dbReference type="EMBL" id="QNN52612.1"/>
    </source>
</evidence>
<organism evidence="1 2">
    <name type="scientific">Nocardioides mesophilus</name>
    <dbReference type="NCBI Taxonomy" id="433659"/>
    <lineage>
        <taxon>Bacteria</taxon>
        <taxon>Bacillati</taxon>
        <taxon>Actinomycetota</taxon>
        <taxon>Actinomycetes</taxon>
        <taxon>Propionibacteriales</taxon>
        <taxon>Nocardioidaceae</taxon>
        <taxon>Nocardioides</taxon>
    </lineage>
</organism>
<dbReference type="EMBL" id="CP060713">
    <property type="protein sequence ID" value="QNN52612.1"/>
    <property type="molecule type" value="Genomic_DNA"/>
</dbReference>
<dbReference type="PANTHER" id="PTHR36454">
    <property type="entry name" value="LMO2823 PROTEIN"/>
    <property type="match status" value="1"/>
</dbReference>